<dbReference type="Gene3D" id="1.10.1740.10">
    <property type="match status" value="1"/>
</dbReference>
<dbReference type="Gene3D" id="1.10.10.10">
    <property type="entry name" value="Winged helix-like DNA-binding domain superfamily/Winged helix DNA-binding domain"/>
    <property type="match status" value="1"/>
</dbReference>
<dbReference type="SUPFAM" id="SSF88659">
    <property type="entry name" value="Sigma3 and sigma4 domains of RNA polymerase sigma factors"/>
    <property type="match status" value="1"/>
</dbReference>
<dbReference type="GO" id="GO:0006352">
    <property type="term" value="P:DNA-templated transcription initiation"/>
    <property type="evidence" value="ECO:0007669"/>
    <property type="project" value="InterPro"/>
</dbReference>
<gene>
    <name evidence="7" type="ORF">E0F88_26755</name>
</gene>
<dbReference type="InterPro" id="IPR007627">
    <property type="entry name" value="RNA_pol_sigma70_r2"/>
</dbReference>
<dbReference type="CDD" id="cd06171">
    <property type="entry name" value="Sigma70_r4"/>
    <property type="match status" value="1"/>
</dbReference>
<dbReference type="AlphaFoldDB" id="A0A4V2Z339"/>
<evidence type="ECO:0000313" key="8">
    <source>
        <dbReference type="Proteomes" id="UP000294850"/>
    </source>
</evidence>
<sequence length="207" mass="24334">MFPDTSVKQAEYLPDSYQATRWQQVCAGDKAAFGEIAELNYTALHHYGTRFTSDRDMIKDCIQDLFLEVWEKREKLDYVISIKPYLFQSLRNNLIRRIKKQSVFSDISENGDFPEDGLSAESNWILSETDQLTSNRLKNGIELLPKRQREALYLKYYENLSYDEIGEVMGLQRQAVANYLQYGIQKLREYWQCKTILLAFIFNLLLP</sequence>
<dbReference type="EMBL" id="SMFL01000013">
    <property type="protein sequence ID" value="TDE11098.1"/>
    <property type="molecule type" value="Genomic_DNA"/>
</dbReference>
<feature type="domain" description="RNA polymerase sigma-70 region 2" evidence="5">
    <location>
        <begin position="38"/>
        <end position="102"/>
    </location>
</feature>
<reference evidence="7 8" key="1">
    <citation type="submission" date="2019-03" db="EMBL/GenBank/DDBJ databases">
        <title>Dyadobacter AR-3-6 sp. nov., isolated from arctic soil.</title>
        <authorList>
            <person name="Chaudhary D.K."/>
        </authorList>
    </citation>
    <scope>NUCLEOTIDE SEQUENCE [LARGE SCALE GENOMIC DNA]</scope>
    <source>
        <strain evidence="7 8">AR-3-6</strain>
    </source>
</reference>
<dbReference type="Pfam" id="PF04542">
    <property type="entry name" value="Sigma70_r2"/>
    <property type="match status" value="1"/>
</dbReference>
<dbReference type="GO" id="GO:0003677">
    <property type="term" value="F:DNA binding"/>
    <property type="evidence" value="ECO:0007669"/>
    <property type="project" value="InterPro"/>
</dbReference>
<evidence type="ECO:0000259" key="5">
    <source>
        <dbReference type="Pfam" id="PF04542"/>
    </source>
</evidence>
<dbReference type="InterPro" id="IPR014284">
    <property type="entry name" value="RNA_pol_sigma-70_dom"/>
</dbReference>
<dbReference type="InterPro" id="IPR013324">
    <property type="entry name" value="RNA_pol_sigma_r3/r4-like"/>
</dbReference>
<dbReference type="InterPro" id="IPR036388">
    <property type="entry name" value="WH-like_DNA-bd_sf"/>
</dbReference>
<organism evidence="7 8">
    <name type="scientific">Dyadobacter psychrotolerans</name>
    <dbReference type="NCBI Taxonomy" id="2541721"/>
    <lineage>
        <taxon>Bacteria</taxon>
        <taxon>Pseudomonadati</taxon>
        <taxon>Bacteroidota</taxon>
        <taxon>Cytophagia</taxon>
        <taxon>Cytophagales</taxon>
        <taxon>Spirosomataceae</taxon>
        <taxon>Dyadobacter</taxon>
    </lineage>
</organism>
<dbReference type="InterPro" id="IPR013249">
    <property type="entry name" value="RNA_pol_sigma70_r4_t2"/>
</dbReference>
<evidence type="ECO:0000256" key="4">
    <source>
        <dbReference type="ARBA" id="ARBA00023163"/>
    </source>
</evidence>
<dbReference type="PANTHER" id="PTHR43133:SF46">
    <property type="entry name" value="RNA POLYMERASE SIGMA-70 FACTOR ECF SUBFAMILY"/>
    <property type="match status" value="1"/>
</dbReference>
<dbReference type="OrthoDB" id="9150024at2"/>
<dbReference type="NCBIfam" id="TIGR02937">
    <property type="entry name" value="sigma70-ECF"/>
    <property type="match status" value="1"/>
</dbReference>
<dbReference type="SUPFAM" id="SSF88946">
    <property type="entry name" value="Sigma2 domain of RNA polymerase sigma factors"/>
    <property type="match status" value="1"/>
</dbReference>
<evidence type="ECO:0000256" key="2">
    <source>
        <dbReference type="ARBA" id="ARBA00023015"/>
    </source>
</evidence>
<dbReference type="InterPro" id="IPR039425">
    <property type="entry name" value="RNA_pol_sigma-70-like"/>
</dbReference>
<dbReference type="PANTHER" id="PTHR43133">
    <property type="entry name" value="RNA POLYMERASE ECF-TYPE SIGMA FACTO"/>
    <property type="match status" value="1"/>
</dbReference>
<evidence type="ECO:0000256" key="3">
    <source>
        <dbReference type="ARBA" id="ARBA00023082"/>
    </source>
</evidence>
<protein>
    <submittedName>
        <fullName evidence="7">Sigma-70 family RNA polymerase sigma factor</fullName>
    </submittedName>
</protein>
<keyword evidence="3" id="KW-0731">Sigma factor</keyword>
<keyword evidence="2" id="KW-0805">Transcription regulation</keyword>
<evidence type="ECO:0000313" key="7">
    <source>
        <dbReference type="EMBL" id="TDE11098.1"/>
    </source>
</evidence>
<dbReference type="Proteomes" id="UP000294850">
    <property type="component" value="Unassembled WGS sequence"/>
</dbReference>
<dbReference type="Pfam" id="PF08281">
    <property type="entry name" value="Sigma70_r4_2"/>
    <property type="match status" value="1"/>
</dbReference>
<comment type="caution">
    <text evidence="7">The sequence shown here is derived from an EMBL/GenBank/DDBJ whole genome shotgun (WGS) entry which is preliminary data.</text>
</comment>
<evidence type="ECO:0000259" key="6">
    <source>
        <dbReference type="Pfam" id="PF08281"/>
    </source>
</evidence>
<keyword evidence="8" id="KW-1185">Reference proteome</keyword>
<accession>A0A4V2Z339</accession>
<dbReference type="InterPro" id="IPR013325">
    <property type="entry name" value="RNA_pol_sigma_r2"/>
</dbReference>
<name>A0A4V2Z339_9BACT</name>
<feature type="domain" description="RNA polymerase sigma factor 70 region 4 type 2" evidence="6">
    <location>
        <begin position="137"/>
        <end position="187"/>
    </location>
</feature>
<proteinExistence type="inferred from homology"/>
<keyword evidence="4" id="KW-0804">Transcription</keyword>
<evidence type="ECO:0000256" key="1">
    <source>
        <dbReference type="ARBA" id="ARBA00010641"/>
    </source>
</evidence>
<comment type="similarity">
    <text evidence="1">Belongs to the sigma-70 factor family. ECF subfamily.</text>
</comment>
<dbReference type="GO" id="GO:0016987">
    <property type="term" value="F:sigma factor activity"/>
    <property type="evidence" value="ECO:0007669"/>
    <property type="project" value="UniProtKB-KW"/>
</dbReference>